<gene>
    <name evidence="1" type="ORF">M8818_001338</name>
</gene>
<keyword evidence="2" id="KW-1185">Reference proteome</keyword>
<protein>
    <submittedName>
        <fullName evidence="1">Uncharacterized protein</fullName>
    </submittedName>
</protein>
<organism evidence="1 2">
    <name type="scientific">Zalaria obscura</name>
    <dbReference type="NCBI Taxonomy" id="2024903"/>
    <lineage>
        <taxon>Eukaryota</taxon>
        <taxon>Fungi</taxon>
        <taxon>Dikarya</taxon>
        <taxon>Ascomycota</taxon>
        <taxon>Pezizomycotina</taxon>
        <taxon>Dothideomycetes</taxon>
        <taxon>Dothideomycetidae</taxon>
        <taxon>Dothideales</taxon>
        <taxon>Zalariaceae</taxon>
        <taxon>Zalaria</taxon>
    </lineage>
</organism>
<proteinExistence type="predicted"/>
<evidence type="ECO:0000313" key="1">
    <source>
        <dbReference type="EMBL" id="KAK8217580.1"/>
    </source>
</evidence>
<sequence length="671" mass="74691">MGTRTFADVAPTSATIALNAYIFGFGGQSLVTPHSALKYQWWTDDRIEAKVTRQFVVSKLRGEEREFLNKELVFGEGLTNDTYLEWILERAKRLFLILTEIGVPDQIFGIIDDSWGDDDLPVPLENVKSLELSIDEDEQLNRKFYNTQFLYLLRELKAGSHIDYGPNEHIPMEYVNKFPPAVSLQAWDRIHLPKRPDDVYMRRKFSLSSKEAKDGYRTDFLKDVERANNLRHEHIVPIWASYTSEDSGYIISDFVAEHTLQTFIDHRTPPQFLRVPPHERPPMLLEWMHCLADAVDSIHHRGAYHGAIRPSNILIDKTNHIAFADVGTIRTLQRGKKVNRSEVYEYAAPESHVPPSAVRVLVASSNTTQLFKASRSMSSSSSSSVSSPRSTLLSSPTIPSSVSSPVVETTSTFRNFSRPSTLASPPSTTSHRPSLGPSVLRDLPTTTPEASDVFSLACVFLDILTFLLRGKLTDFLKHRHQQQQQQHQQRSPSTRRPSFPTLPSPTTSTHKPPDSPFHDTLLIDAWLAQLGADCTRLASSSPSPSPNDQLYLGVPELLKLVRRMLAQNAALRPTARQVRDRVEEVLWHGCGVERLCCRGREWEGESGGGGDGAARARGGRGGGGVAAGGSEGDGLTEVETGGEDGRSVKSGKAVGRMMRLPWRRAVRLGSI</sequence>
<name>A0ACC3SLG8_9PEZI</name>
<accession>A0ACC3SLG8</accession>
<reference evidence="1" key="1">
    <citation type="submission" date="2024-02" db="EMBL/GenBank/DDBJ databases">
        <title>Metagenome Assembled Genome of Zalaria obscura JY119.</title>
        <authorList>
            <person name="Vighnesh L."/>
            <person name="Jagadeeshwari U."/>
            <person name="Venkata Ramana C."/>
            <person name="Sasikala C."/>
        </authorList>
    </citation>
    <scope>NUCLEOTIDE SEQUENCE</scope>
    <source>
        <strain evidence="1">JY119</strain>
    </source>
</reference>
<evidence type="ECO:0000313" key="2">
    <source>
        <dbReference type="Proteomes" id="UP001320706"/>
    </source>
</evidence>
<dbReference type="Proteomes" id="UP001320706">
    <property type="component" value="Unassembled WGS sequence"/>
</dbReference>
<comment type="caution">
    <text evidence="1">The sequence shown here is derived from an EMBL/GenBank/DDBJ whole genome shotgun (WGS) entry which is preliminary data.</text>
</comment>
<dbReference type="EMBL" id="JAMKPW020000005">
    <property type="protein sequence ID" value="KAK8217580.1"/>
    <property type="molecule type" value="Genomic_DNA"/>
</dbReference>